<keyword evidence="4" id="KW-0808">Transferase</keyword>
<dbReference type="SUPFAM" id="SSF53335">
    <property type="entry name" value="S-adenosyl-L-methionine-dependent methyltransferases"/>
    <property type="match status" value="1"/>
</dbReference>
<evidence type="ECO:0000256" key="1">
    <source>
        <dbReference type="ARBA" id="ARBA00009258"/>
    </source>
</evidence>
<feature type="compositionally biased region" description="Gly residues" evidence="7">
    <location>
        <begin position="197"/>
        <end position="213"/>
    </location>
</feature>
<keyword evidence="10" id="KW-1185">Reference proteome</keyword>
<keyword evidence="3" id="KW-0489">Methyltransferase</keyword>
<dbReference type="InterPro" id="IPR050082">
    <property type="entry name" value="RNA_methyltr_RlmE"/>
</dbReference>
<gene>
    <name evidence="9" type="ORF">M406DRAFT_358309</name>
</gene>
<keyword evidence="5" id="KW-0949">S-adenosyl-L-methionine</keyword>
<dbReference type="PANTHER" id="PTHR10920:SF18">
    <property type="entry name" value="RRNA METHYLTRANSFERASE 2, MITOCHONDRIAL"/>
    <property type="match status" value="1"/>
</dbReference>
<dbReference type="InterPro" id="IPR015507">
    <property type="entry name" value="rRNA-MeTfrase_E"/>
</dbReference>
<dbReference type="GO" id="GO:0005739">
    <property type="term" value="C:mitochondrion"/>
    <property type="evidence" value="ECO:0007669"/>
    <property type="project" value="TreeGrafter"/>
</dbReference>
<proteinExistence type="inferred from homology"/>
<dbReference type="RefSeq" id="XP_040771668.1">
    <property type="nucleotide sequence ID" value="XM_040923860.1"/>
</dbReference>
<dbReference type="InterPro" id="IPR002877">
    <property type="entry name" value="RNA_MeTrfase_FtsJ_dom"/>
</dbReference>
<dbReference type="AlphaFoldDB" id="A0A9P4XSV1"/>
<evidence type="ECO:0000256" key="5">
    <source>
        <dbReference type="ARBA" id="ARBA00022691"/>
    </source>
</evidence>
<dbReference type="GO" id="GO:0008650">
    <property type="term" value="F:rRNA (uridine-2'-O-)-methyltransferase activity"/>
    <property type="evidence" value="ECO:0007669"/>
    <property type="project" value="TreeGrafter"/>
</dbReference>
<comment type="similarity">
    <text evidence="1">Belongs to the class I-like SAM-binding methyltransferase superfamily. RNA methyltransferase RlmE family.</text>
</comment>
<dbReference type="InterPro" id="IPR029063">
    <property type="entry name" value="SAM-dependent_MTases_sf"/>
</dbReference>
<evidence type="ECO:0000313" key="10">
    <source>
        <dbReference type="Proteomes" id="UP000803844"/>
    </source>
</evidence>
<sequence>MRPALGGQSCRGLLSERLLASALSRLTLIAPPNAAARRVVSTRSPTSSNWTCLGCRLTPRSAIRSSSSNSQWKSRQSRDPYARTAKVQGLKSRAAYKLIEMDAAYRLFRRNQTIVDLGYAPGSWSQVAIERTKPHGVVVGIDLIPAQPPRGVTSIQGNFLSPHVRRLLKEVLLEQVRRKRKERNMEKKFEALTATGTGEGEGAEGLGPGGDGGQGREARTDGGGGKGEVVQDRLSYIDLEKQASHDIEAAEADVDDQERMVDVVMSDLCEPWMQTTGFRSNTLSRRYRLMNTSGINFRDHVLSMDLCYAALSFASENLKDGGHFVCKFYQGAEDKLFQSKLQKMFDQVKREKPESSRKDSKEAYFVALKRKGDVTLAKIEGR</sequence>
<evidence type="ECO:0000256" key="6">
    <source>
        <dbReference type="ARBA" id="ARBA00041184"/>
    </source>
</evidence>
<evidence type="ECO:0000256" key="3">
    <source>
        <dbReference type="ARBA" id="ARBA00022603"/>
    </source>
</evidence>
<evidence type="ECO:0000313" key="9">
    <source>
        <dbReference type="EMBL" id="KAF3760689.1"/>
    </source>
</evidence>
<feature type="region of interest" description="Disordered" evidence="7">
    <location>
        <begin position="64"/>
        <end position="84"/>
    </location>
</feature>
<organism evidence="9 10">
    <name type="scientific">Cryphonectria parasitica (strain ATCC 38755 / EP155)</name>
    <dbReference type="NCBI Taxonomy" id="660469"/>
    <lineage>
        <taxon>Eukaryota</taxon>
        <taxon>Fungi</taxon>
        <taxon>Dikarya</taxon>
        <taxon>Ascomycota</taxon>
        <taxon>Pezizomycotina</taxon>
        <taxon>Sordariomycetes</taxon>
        <taxon>Sordariomycetidae</taxon>
        <taxon>Diaporthales</taxon>
        <taxon>Cryphonectriaceae</taxon>
        <taxon>Cryphonectria-Endothia species complex</taxon>
        <taxon>Cryphonectria</taxon>
    </lineage>
</organism>
<evidence type="ECO:0000256" key="2">
    <source>
        <dbReference type="ARBA" id="ARBA00022552"/>
    </source>
</evidence>
<protein>
    <recommendedName>
        <fullName evidence="6">rRNA methyltransferase 2, mitochondrial</fullName>
    </recommendedName>
</protein>
<comment type="caution">
    <text evidence="9">The sequence shown here is derived from an EMBL/GenBank/DDBJ whole genome shotgun (WGS) entry which is preliminary data.</text>
</comment>
<dbReference type="Gene3D" id="3.40.50.150">
    <property type="entry name" value="Vaccinia Virus protein VP39"/>
    <property type="match status" value="2"/>
</dbReference>
<dbReference type="PANTHER" id="PTHR10920">
    <property type="entry name" value="RIBOSOMAL RNA METHYLTRANSFERASE"/>
    <property type="match status" value="1"/>
</dbReference>
<dbReference type="Proteomes" id="UP000803844">
    <property type="component" value="Unassembled WGS sequence"/>
</dbReference>
<name>A0A9P4XSV1_CRYP1</name>
<keyword evidence="2" id="KW-0698">rRNA processing</keyword>
<dbReference type="HAMAP" id="MF_01547">
    <property type="entry name" value="RNA_methyltr_E"/>
    <property type="match status" value="1"/>
</dbReference>
<accession>A0A9P4XSV1</accession>
<evidence type="ECO:0000259" key="8">
    <source>
        <dbReference type="Pfam" id="PF01728"/>
    </source>
</evidence>
<feature type="region of interest" description="Disordered" evidence="7">
    <location>
        <begin position="193"/>
        <end position="228"/>
    </location>
</feature>
<dbReference type="OrthoDB" id="20105at2759"/>
<evidence type="ECO:0000256" key="4">
    <source>
        <dbReference type="ARBA" id="ARBA00022679"/>
    </source>
</evidence>
<feature type="domain" description="Ribosomal RNA methyltransferase FtsJ" evidence="8">
    <location>
        <begin position="91"/>
        <end position="370"/>
    </location>
</feature>
<dbReference type="Pfam" id="PF01728">
    <property type="entry name" value="FtsJ"/>
    <property type="match status" value="1"/>
</dbReference>
<reference evidence="9" key="1">
    <citation type="journal article" date="2020" name="Phytopathology">
        <title>Genome sequence of the chestnut blight fungus Cryphonectria parasitica EP155: A fundamental resource for an archetypical invasive plant pathogen.</title>
        <authorList>
            <person name="Crouch J.A."/>
            <person name="Dawe A."/>
            <person name="Aerts A."/>
            <person name="Barry K."/>
            <person name="Churchill A.C.L."/>
            <person name="Grimwood J."/>
            <person name="Hillman B."/>
            <person name="Milgroom M.G."/>
            <person name="Pangilinan J."/>
            <person name="Smith M."/>
            <person name="Salamov A."/>
            <person name="Schmutz J."/>
            <person name="Yadav J."/>
            <person name="Grigoriev I.V."/>
            <person name="Nuss D."/>
        </authorList>
    </citation>
    <scope>NUCLEOTIDE SEQUENCE</scope>
    <source>
        <strain evidence="9">EP155</strain>
    </source>
</reference>
<feature type="compositionally biased region" description="Low complexity" evidence="7">
    <location>
        <begin position="65"/>
        <end position="74"/>
    </location>
</feature>
<evidence type="ECO:0000256" key="7">
    <source>
        <dbReference type="SAM" id="MobiDB-lite"/>
    </source>
</evidence>
<dbReference type="EMBL" id="MU032352">
    <property type="protein sequence ID" value="KAF3760689.1"/>
    <property type="molecule type" value="Genomic_DNA"/>
</dbReference>
<dbReference type="GeneID" id="63840989"/>